<dbReference type="InterPro" id="IPR050879">
    <property type="entry name" value="Acyltransferase_3"/>
</dbReference>
<dbReference type="GO" id="GO:0016747">
    <property type="term" value="F:acyltransferase activity, transferring groups other than amino-acyl groups"/>
    <property type="evidence" value="ECO:0007669"/>
    <property type="project" value="InterPro"/>
</dbReference>
<evidence type="ECO:0000259" key="3">
    <source>
        <dbReference type="Pfam" id="PF01757"/>
    </source>
</evidence>
<dbReference type="GO" id="GO:0009103">
    <property type="term" value="P:lipopolysaccharide biosynthetic process"/>
    <property type="evidence" value="ECO:0007669"/>
    <property type="project" value="TreeGrafter"/>
</dbReference>
<feature type="transmembrane region" description="Helical" evidence="2">
    <location>
        <begin position="242"/>
        <end position="266"/>
    </location>
</feature>
<dbReference type="RefSeq" id="WP_185252988.1">
    <property type="nucleotide sequence ID" value="NZ_JACKXE010000001.1"/>
</dbReference>
<dbReference type="PANTHER" id="PTHR23028">
    <property type="entry name" value="ACETYLTRANSFERASE"/>
    <property type="match status" value="1"/>
</dbReference>
<evidence type="ECO:0000313" key="5">
    <source>
        <dbReference type="Proteomes" id="UP000523955"/>
    </source>
</evidence>
<keyword evidence="2" id="KW-0812">Transmembrane</keyword>
<feature type="transmembrane region" description="Helical" evidence="2">
    <location>
        <begin position="125"/>
        <end position="143"/>
    </location>
</feature>
<evidence type="ECO:0000313" key="4">
    <source>
        <dbReference type="EMBL" id="MBB6627877.1"/>
    </source>
</evidence>
<dbReference type="GO" id="GO:0016020">
    <property type="term" value="C:membrane"/>
    <property type="evidence" value="ECO:0007669"/>
    <property type="project" value="TreeGrafter"/>
</dbReference>
<feature type="transmembrane region" description="Helical" evidence="2">
    <location>
        <begin position="278"/>
        <end position="297"/>
    </location>
</feature>
<reference evidence="4 5" key="1">
    <citation type="submission" date="2020-08" db="EMBL/GenBank/DDBJ databases">
        <authorList>
            <person name="Seo M.-J."/>
        </authorList>
    </citation>
    <scope>NUCLEOTIDE SEQUENCE [LARGE SCALE GENOMIC DNA]</scope>
    <source>
        <strain evidence="4 5">KIGAM211</strain>
    </source>
</reference>
<comment type="caution">
    <text evidence="4">The sequence shown here is derived from an EMBL/GenBank/DDBJ whole genome shotgun (WGS) entry which is preliminary data.</text>
</comment>
<keyword evidence="5" id="KW-1185">Reference proteome</keyword>
<gene>
    <name evidence="4" type="ORF">H5V45_11165</name>
</gene>
<dbReference type="PANTHER" id="PTHR23028:SF53">
    <property type="entry name" value="ACYL_TRANSF_3 DOMAIN-CONTAINING PROTEIN"/>
    <property type="match status" value="1"/>
</dbReference>
<feature type="transmembrane region" description="Helical" evidence="2">
    <location>
        <begin position="183"/>
        <end position="200"/>
    </location>
</feature>
<keyword evidence="2" id="KW-0472">Membrane</keyword>
<feature type="domain" description="Acyltransferase 3" evidence="3">
    <location>
        <begin position="44"/>
        <end position="389"/>
    </location>
</feature>
<proteinExistence type="predicted"/>
<feature type="transmembrane region" description="Helical" evidence="2">
    <location>
        <begin position="41"/>
        <end position="61"/>
    </location>
</feature>
<feature type="compositionally biased region" description="Basic and acidic residues" evidence="1">
    <location>
        <begin position="424"/>
        <end position="441"/>
    </location>
</feature>
<dbReference type="AlphaFoldDB" id="A0A7X0RGK6"/>
<evidence type="ECO:0000256" key="1">
    <source>
        <dbReference type="SAM" id="MobiDB-lite"/>
    </source>
</evidence>
<feature type="transmembrane region" description="Helical" evidence="2">
    <location>
        <begin position="334"/>
        <end position="349"/>
    </location>
</feature>
<feature type="transmembrane region" description="Helical" evidence="2">
    <location>
        <begin position="303"/>
        <end position="322"/>
    </location>
</feature>
<dbReference type="InterPro" id="IPR002656">
    <property type="entry name" value="Acyl_transf_3_dom"/>
</dbReference>
<evidence type="ECO:0000256" key="2">
    <source>
        <dbReference type="SAM" id="Phobius"/>
    </source>
</evidence>
<organism evidence="4 5">
    <name type="scientific">Nocardioides luti</name>
    <dbReference type="NCBI Taxonomy" id="2761101"/>
    <lineage>
        <taxon>Bacteria</taxon>
        <taxon>Bacillati</taxon>
        <taxon>Actinomycetota</taxon>
        <taxon>Actinomycetes</taxon>
        <taxon>Propionibacteriales</taxon>
        <taxon>Nocardioidaceae</taxon>
        <taxon>Nocardioides</taxon>
    </lineage>
</organism>
<feature type="region of interest" description="Disordered" evidence="1">
    <location>
        <begin position="424"/>
        <end position="449"/>
    </location>
</feature>
<keyword evidence="2" id="KW-1133">Transmembrane helix</keyword>
<dbReference type="Proteomes" id="UP000523955">
    <property type="component" value="Unassembled WGS sequence"/>
</dbReference>
<feature type="transmembrane region" description="Helical" evidence="2">
    <location>
        <begin position="369"/>
        <end position="390"/>
    </location>
</feature>
<dbReference type="EMBL" id="JACKXE010000001">
    <property type="protein sequence ID" value="MBB6627877.1"/>
    <property type="molecule type" value="Genomic_DNA"/>
</dbReference>
<sequence length="449" mass="49072">MTVTPLNRPRSTAPDPLDEHAVDVAEQATTIDEAPRSSRPIYPLGWLRGLAALFVVFFHAYQNNRSGPESAWPWSGTAHQLMLGTDLFVDMFFVLSGLVLWLPVARAAADGLPGRPGRVLLYRRMARLVPLYVTVVLVVWAVTNPDLPGHWQDLLLHLTFTHVYSDQYIFWTDGPAWSLGVEFHFYVLMALAVPVVNALVRRTTSRRGRLAVVSALPVLSSLVGVGYLLWSTVLTDQAPENWSIWFSPLSRAADFGIGMGLAVLAAAGVRLARPVRGLLAATGLLALTALVLTRPVTSVAGEWWHPAYAVAIAVAMASIVFHDGPWPSVLDWKPLAWVGGLGYGIYLIHEPVMRFLGSIGVLPEARPGPQFVVTFVLVLGPTLGLAWLSSRTVEAAGLRMLSMIDRNGRPRDYYAHLSADRLEQDELDGSDRDGARAEEVRTPSPAPTA</sequence>
<dbReference type="Pfam" id="PF01757">
    <property type="entry name" value="Acyl_transf_3"/>
    <property type="match status" value="1"/>
</dbReference>
<protein>
    <submittedName>
        <fullName evidence="4">Acyltransferase</fullName>
    </submittedName>
</protein>
<keyword evidence="4" id="KW-0012">Acyltransferase</keyword>
<keyword evidence="4" id="KW-0808">Transferase</keyword>
<accession>A0A7X0RGK6</accession>
<feature type="transmembrane region" description="Helical" evidence="2">
    <location>
        <begin position="212"/>
        <end position="230"/>
    </location>
</feature>
<name>A0A7X0RGK6_9ACTN</name>
<feature type="transmembrane region" description="Helical" evidence="2">
    <location>
        <begin position="81"/>
        <end position="104"/>
    </location>
</feature>